<feature type="signal peptide" evidence="1">
    <location>
        <begin position="1"/>
        <end position="17"/>
    </location>
</feature>
<sequence length="145" mass="15695">MKNTVIPLIGVSCLLLAGCTGSVGKVRTAINQAPDWYDQRRVEIRGEGYPHIINVPEIEKGEEPGQTLEASKARSDVLRADFETNARAVPPADVAAEIASLRETVQRGFAGFQADADFLTEEEIEAIRSAFDVPRVTKGLKAASK</sequence>
<proteinExistence type="predicted"/>
<evidence type="ECO:0000313" key="2">
    <source>
        <dbReference type="EMBL" id="KCZ54639.1"/>
    </source>
</evidence>
<organism evidence="2 3">
    <name type="scientific">Hyphomonas beringensis</name>
    <dbReference type="NCBI Taxonomy" id="1280946"/>
    <lineage>
        <taxon>Bacteria</taxon>
        <taxon>Pseudomonadati</taxon>
        <taxon>Pseudomonadota</taxon>
        <taxon>Alphaproteobacteria</taxon>
        <taxon>Hyphomonadales</taxon>
        <taxon>Hyphomonadaceae</taxon>
        <taxon>Hyphomonas</taxon>
    </lineage>
</organism>
<dbReference type="eggNOG" id="ENOG5032I1G">
    <property type="taxonomic scope" value="Bacteria"/>
</dbReference>
<feature type="chain" id="PRO_5001614439" description="Lipoprotein" evidence="1">
    <location>
        <begin position="18"/>
        <end position="145"/>
    </location>
</feature>
<dbReference type="PROSITE" id="PS51257">
    <property type="entry name" value="PROKAR_LIPOPROTEIN"/>
    <property type="match status" value="1"/>
</dbReference>
<dbReference type="RefSeq" id="WP_034795856.1">
    <property type="nucleotide sequence ID" value="NZ_AWFF01000036.1"/>
</dbReference>
<reference evidence="2 3" key="1">
    <citation type="journal article" date="2014" name="Antonie Van Leeuwenhoek">
        <title>Hyphomonas beringensis sp. nov. and Hyphomonas chukchiensis sp. nov., isolated from surface seawater of the Bering Sea and Chukchi Sea.</title>
        <authorList>
            <person name="Li C."/>
            <person name="Lai Q."/>
            <person name="Li G."/>
            <person name="Dong C."/>
            <person name="Wang J."/>
            <person name="Liao Y."/>
            <person name="Shao Z."/>
        </authorList>
    </citation>
    <scope>NUCLEOTIDE SEQUENCE [LARGE SCALE GENOMIC DNA]</scope>
    <source>
        <strain evidence="2 3">25B14_1</strain>
    </source>
</reference>
<dbReference type="Proteomes" id="UP000027037">
    <property type="component" value="Unassembled WGS sequence"/>
</dbReference>
<evidence type="ECO:0000256" key="1">
    <source>
        <dbReference type="SAM" id="SignalP"/>
    </source>
</evidence>
<gene>
    <name evidence="2" type="ORF">HY29_13875</name>
</gene>
<dbReference type="EMBL" id="AWFF01000036">
    <property type="protein sequence ID" value="KCZ54639.1"/>
    <property type="molecule type" value="Genomic_DNA"/>
</dbReference>
<dbReference type="OrthoDB" id="7630503at2"/>
<keyword evidence="3" id="KW-1185">Reference proteome</keyword>
<name>A0A062UDH2_9PROT</name>
<dbReference type="STRING" id="1280946.HY29_13875"/>
<evidence type="ECO:0000313" key="3">
    <source>
        <dbReference type="Proteomes" id="UP000027037"/>
    </source>
</evidence>
<evidence type="ECO:0008006" key="4">
    <source>
        <dbReference type="Google" id="ProtNLM"/>
    </source>
</evidence>
<comment type="caution">
    <text evidence="2">The sequence shown here is derived from an EMBL/GenBank/DDBJ whole genome shotgun (WGS) entry which is preliminary data.</text>
</comment>
<dbReference type="PATRIC" id="fig|1280946.3.peg.1786"/>
<keyword evidence="1" id="KW-0732">Signal</keyword>
<dbReference type="AlphaFoldDB" id="A0A062UDH2"/>
<protein>
    <recommendedName>
        <fullName evidence="4">Lipoprotein</fullName>
    </recommendedName>
</protein>
<accession>A0A062UDH2</accession>